<dbReference type="InterPro" id="IPR031321">
    <property type="entry name" value="UCP012641"/>
</dbReference>
<accession>A0AAD1H9Q3</accession>
<dbReference type="RefSeq" id="WP_083154945.1">
    <property type="nucleotide sequence ID" value="NZ_AP022560.1"/>
</dbReference>
<evidence type="ECO:0000259" key="1">
    <source>
        <dbReference type="Pfam" id="PF10005"/>
    </source>
</evidence>
<organism evidence="2 3">
    <name type="scientific">Mycolicibacterium moriokaense</name>
    <dbReference type="NCBI Taxonomy" id="39691"/>
    <lineage>
        <taxon>Bacteria</taxon>
        <taxon>Bacillati</taxon>
        <taxon>Actinomycetota</taxon>
        <taxon>Actinomycetes</taxon>
        <taxon>Mycobacteriales</taxon>
        <taxon>Mycobacteriaceae</taxon>
        <taxon>Mycolicibacterium</taxon>
    </lineage>
</organism>
<gene>
    <name evidence="2" type="ORF">MMOR_08240</name>
</gene>
<protein>
    <recommendedName>
        <fullName evidence="1">Zinc-ribbon domain-containing protein</fullName>
    </recommendedName>
</protein>
<sequence length="363" mass="41405">MRAFACPVCNNFTPFEADRCHTCHAALGFHPHSMSMLVVTDDAVTISGRTWIRCTQSGTLGCNWLVPEQERDAHQRGRCQADSLIRREPDASDTIAREKLVPTAAAMRRLVYQLLDLGLPVEPFWRRDGGLAFDLVSSYSEGERVVIGHASGVITIDLVESLDAYRETLRVRLGEPYRTMLGHFRHEVGHYYQNVLVETGSGADRYLAQCRDLFGDERTSYADALDRHYTFGAPEGWRETFISEYATMHPWEDFAECFAHYLHITDAIETSREAGMVLHADRMPFAAPRDVVPLESYADEPVEQMLYDWKWMSLFFNRINTGMGKNPLYPFEIPPPVVAKLGFVHRVIRETAADQRRKEEVPL</sequence>
<dbReference type="KEGG" id="mmor:MMOR_08240"/>
<dbReference type="PIRSF" id="PIRSF012641">
    <property type="entry name" value="UCP012641"/>
    <property type="match status" value="1"/>
</dbReference>
<dbReference type="Pfam" id="PF15887">
    <property type="entry name" value="Peptidase_Mx"/>
    <property type="match status" value="1"/>
</dbReference>
<dbReference type="EMBL" id="AP022560">
    <property type="protein sequence ID" value="BBW99887.1"/>
    <property type="molecule type" value="Genomic_DNA"/>
</dbReference>
<reference evidence="2 3" key="1">
    <citation type="journal article" date="2019" name="Emerg. Microbes Infect.">
        <title>Comprehensive subspecies identification of 175 nontuberculous mycobacteria species based on 7547 genomic profiles.</title>
        <authorList>
            <person name="Matsumoto Y."/>
            <person name="Kinjo T."/>
            <person name="Motooka D."/>
            <person name="Nabeya D."/>
            <person name="Jung N."/>
            <person name="Uechi K."/>
            <person name="Horii T."/>
            <person name="Iida T."/>
            <person name="Fujita J."/>
            <person name="Nakamura S."/>
        </authorList>
    </citation>
    <scope>NUCLEOTIDE SEQUENCE [LARGE SCALE GENOMIC DNA]</scope>
    <source>
        <strain evidence="2 3">JCM 6375</strain>
    </source>
</reference>
<evidence type="ECO:0000313" key="3">
    <source>
        <dbReference type="Proteomes" id="UP000466681"/>
    </source>
</evidence>
<feature type="domain" description="Zinc-ribbon" evidence="1">
    <location>
        <begin position="4"/>
        <end position="91"/>
    </location>
</feature>
<keyword evidence="3" id="KW-1185">Reference proteome</keyword>
<proteinExistence type="predicted"/>
<evidence type="ECO:0000313" key="2">
    <source>
        <dbReference type="EMBL" id="BBW99887.1"/>
    </source>
</evidence>
<name>A0AAD1H9Q3_9MYCO</name>
<dbReference type="Proteomes" id="UP000466681">
    <property type="component" value="Chromosome"/>
</dbReference>
<dbReference type="Pfam" id="PF10005">
    <property type="entry name" value="Zn_ribbon_DZR_6"/>
    <property type="match status" value="1"/>
</dbReference>
<dbReference type="InterPro" id="IPR011201">
    <property type="entry name" value="Zinc-ribbon_6_bact"/>
</dbReference>
<dbReference type="AlphaFoldDB" id="A0AAD1H9Q3"/>